<sequence>MTKNSDWSLTPSAFGGLEYEILGKPSTDVITIDTSKGKRNIYVAANTGAKIVKK</sequence>
<dbReference type="RefSeq" id="WP_367780791.1">
    <property type="nucleotide sequence ID" value="NZ_JBFMIA010000031.1"/>
</dbReference>
<dbReference type="EMBL" id="JBFMIA010000031">
    <property type="protein sequence ID" value="MEW9503302.1"/>
    <property type="molecule type" value="Genomic_DNA"/>
</dbReference>
<evidence type="ECO:0000313" key="2">
    <source>
        <dbReference type="Proteomes" id="UP001556040"/>
    </source>
</evidence>
<dbReference type="Proteomes" id="UP001556040">
    <property type="component" value="Unassembled WGS sequence"/>
</dbReference>
<proteinExistence type="predicted"/>
<accession>A0ABV3Q7J0</accession>
<protein>
    <submittedName>
        <fullName evidence="1">Uncharacterized protein</fullName>
    </submittedName>
</protein>
<organism evidence="1 2">
    <name type="scientific">Jeotgalibacillus marinus</name>
    <dbReference type="NCBI Taxonomy" id="86667"/>
    <lineage>
        <taxon>Bacteria</taxon>
        <taxon>Bacillati</taxon>
        <taxon>Bacillota</taxon>
        <taxon>Bacilli</taxon>
        <taxon>Bacillales</taxon>
        <taxon>Caryophanaceae</taxon>
        <taxon>Jeotgalibacillus</taxon>
    </lineage>
</organism>
<comment type="caution">
    <text evidence="1">The sequence shown here is derived from an EMBL/GenBank/DDBJ whole genome shotgun (WGS) entry which is preliminary data.</text>
</comment>
<keyword evidence="2" id="KW-1185">Reference proteome</keyword>
<evidence type="ECO:0000313" key="1">
    <source>
        <dbReference type="EMBL" id="MEW9503302.1"/>
    </source>
</evidence>
<name>A0ABV3Q7J0_9BACL</name>
<reference evidence="1 2" key="1">
    <citation type="journal article" date="1979" name="Int. J. Syst. Evol. Microbiol.">
        <title>Bacillus globisporus subsp. marinus subsp. nov.</title>
        <authorList>
            <person name="Liu H."/>
        </authorList>
    </citation>
    <scope>NUCLEOTIDE SEQUENCE [LARGE SCALE GENOMIC DNA]</scope>
    <source>
        <strain evidence="1 2">DSM 1297</strain>
    </source>
</reference>
<gene>
    <name evidence="1" type="ORF">AB1471_16115</name>
</gene>